<evidence type="ECO:0000256" key="1">
    <source>
        <dbReference type="ARBA" id="ARBA00004173"/>
    </source>
</evidence>
<dbReference type="Pfam" id="PF09809">
    <property type="entry name" value="MRP-L27"/>
    <property type="match status" value="1"/>
</dbReference>
<name>A0A058Z3F5_FONAL</name>
<keyword evidence="3" id="KW-0809">Transit peptide</keyword>
<dbReference type="GO" id="GO:0006412">
    <property type="term" value="P:translation"/>
    <property type="evidence" value="ECO:0007669"/>
    <property type="project" value="TreeGrafter"/>
</dbReference>
<dbReference type="GO" id="GO:0003735">
    <property type="term" value="F:structural constituent of ribosome"/>
    <property type="evidence" value="ECO:0007669"/>
    <property type="project" value="InterPro"/>
</dbReference>
<reference evidence="7" key="1">
    <citation type="submission" date="2013-04" db="EMBL/GenBank/DDBJ databases">
        <title>The Genome Sequence of Fonticula alba ATCC 38817.</title>
        <authorList>
            <consortium name="The Broad Institute Genomics Platform"/>
            <person name="Russ C."/>
            <person name="Cuomo C."/>
            <person name="Burger G."/>
            <person name="Gray M.W."/>
            <person name="Holland P.W.H."/>
            <person name="King N."/>
            <person name="Lang F.B.F."/>
            <person name="Roger A.J."/>
            <person name="Ruiz-Trillo I."/>
            <person name="Brown M."/>
            <person name="Walker B."/>
            <person name="Young S."/>
            <person name="Zeng Q."/>
            <person name="Gargeya S."/>
            <person name="Fitzgerald M."/>
            <person name="Haas B."/>
            <person name="Abouelleil A."/>
            <person name="Allen A.W."/>
            <person name="Alvarado L."/>
            <person name="Arachchi H.M."/>
            <person name="Berlin A.M."/>
            <person name="Chapman S.B."/>
            <person name="Gainer-Dewar J."/>
            <person name="Goldberg J."/>
            <person name="Griggs A."/>
            <person name="Gujja S."/>
            <person name="Hansen M."/>
            <person name="Howarth C."/>
            <person name="Imamovic A."/>
            <person name="Ireland A."/>
            <person name="Larimer J."/>
            <person name="McCowan C."/>
            <person name="Murphy C."/>
            <person name="Pearson M."/>
            <person name="Poon T.W."/>
            <person name="Priest M."/>
            <person name="Roberts A."/>
            <person name="Saif S."/>
            <person name="Shea T."/>
            <person name="Sisk P."/>
            <person name="Sykes S."/>
            <person name="Wortman J."/>
            <person name="Nusbaum C."/>
            <person name="Birren B."/>
        </authorList>
    </citation>
    <scope>NUCLEOTIDE SEQUENCE [LARGE SCALE GENOMIC DNA]</scope>
    <source>
        <strain evidence="7">ATCC 38817</strain>
    </source>
</reference>
<evidence type="ECO:0000256" key="3">
    <source>
        <dbReference type="ARBA" id="ARBA00022946"/>
    </source>
</evidence>
<dbReference type="STRING" id="691883.A0A058Z3F5"/>
<keyword evidence="6" id="KW-0687">Ribonucleoprotein</keyword>
<gene>
    <name evidence="7" type="ORF">H696_05495</name>
</gene>
<dbReference type="GeneID" id="20530220"/>
<keyword evidence="5" id="KW-0496">Mitochondrion</keyword>
<protein>
    <submittedName>
        <fullName evidence="7">Uncharacterized protein</fullName>
    </submittedName>
</protein>
<dbReference type="EMBL" id="KB932211">
    <property type="protein sequence ID" value="KCV68027.1"/>
    <property type="molecule type" value="Genomic_DNA"/>
</dbReference>
<evidence type="ECO:0000256" key="4">
    <source>
        <dbReference type="ARBA" id="ARBA00022980"/>
    </source>
</evidence>
<organism evidence="7">
    <name type="scientific">Fonticula alba</name>
    <name type="common">Slime mold</name>
    <dbReference type="NCBI Taxonomy" id="691883"/>
    <lineage>
        <taxon>Eukaryota</taxon>
        <taxon>Rotosphaerida</taxon>
        <taxon>Fonticulaceae</taxon>
        <taxon>Fonticula</taxon>
    </lineage>
</organism>
<dbReference type="OMA" id="CRNEGVH"/>
<dbReference type="AlphaFoldDB" id="A0A058Z3F5"/>
<evidence type="ECO:0000313" key="7">
    <source>
        <dbReference type="EMBL" id="KCV68027.1"/>
    </source>
</evidence>
<dbReference type="PANTHER" id="PTHR21338:SF0">
    <property type="entry name" value="LARGE RIBOSOMAL SUBUNIT PROTEIN ML41"/>
    <property type="match status" value="1"/>
</dbReference>
<dbReference type="PANTHER" id="PTHR21338">
    <property type="entry name" value="MITOCHONDRIAL RIBOSOMAL PROTEIN L41"/>
    <property type="match status" value="1"/>
</dbReference>
<dbReference type="RefSeq" id="XP_009497594.1">
    <property type="nucleotide sequence ID" value="XM_009499319.1"/>
</dbReference>
<evidence type="ECO:0000256" key="6">
    <source>
        <dbReference type="ARBA" id="ARBA00023274"/>
    </source>
</evidence>
<dbReference type="OrthoDB" id="408933at2759"/>
<comment type="similarity">
    <text evidence="2">Belongs to the mitochondrion-specific ribosomal protein mL41 family.</text>
</comment>
<dbReference type="InterPro" id="IPR019189">
    <property type="entry name" value="Ribosomal_mL41"/>
</dbReference>
<accession>A0A058Z3F5</accession>
<dbReference type="GO" id="GO:0005762">
    <property type="term" value="C:mitochondrial large ribosomal subunit"/>
    <property type="evidence" value="ECO:0007669"/>
    <property type="project" value="InterPro"/>
</dbReference>
<keyword evidence="8" id="KW-1185">Reference proteome</keyword>
<sequence>MFLSTVVNFVRGASRRPLLSKYGPRNFYKGVGAHSVGKVDNKGRFRVDFTKITQYIVPDLNGFALKPYVSHAAPKTKVKPPTVDDYLALFRGPR</sequence>
<keyword evidence="4" id="KW-0689">Ribosomal protein</keyword>
<comment type="subcellular location">
    <subcellularLocation>
        <location evidence="1">Mitochondrion</location>
    </subcellularLocation>
</comment>
<evidence type="ECO:0000313" key="8">
    <source>
        <dbReference type="Proteomes" id="UP000030693"/>
    </source>
</evidence>
<evidence type="ECO:0000256" key="5">
    <source>
        <dbReference type="ARBA" id="ARBA00023128"/>
    </source>
</evidence>
<dbReference type="Proteomes" id="UP000030693">
    <property type="component" value="Unassembled WGS sequence"/>
</dbReference>
<evidence type="ECO:0000256" key="2">
    <source>
        <dbReference type="ARBA" id="ARBA00010152"/>
    </source>
</evidence>
<proteinExistence type="inferred from homology"/>